<keyword evidence="6" id="KW-1185">Reference proteome</keyword>
<evidence type="ECO:0000259" key="4">
    <source>
        <dbReference type="Pfam" id="PF13283"/>
    </source>
</evidence>
<gene>
    <name evidence="5" type="ORF">H9K76_01470</name>
</gene>
<dbReference type="InterPro" id="IPR011990">
    <property type="entry name" value="TPR-like_helical_dom_sf"/>
</dbReference>
<name>A0A7G9RPR9_9BURK</name>
<keyword evidence="3" id="KW-0732">Signal</keyword>
<evidence type="ECO:0000256" key="3">
    <source>
        <dbReference type="SAM" id="SignalP"/>
    </source>
</evidence>
<dbReference type="InterPro" id="IPR051685">
    <property type="entry name" value="Ycf3/AcsC/BcsC/TPR_MFPF"/>
</dbReference>
<dbReference type="InterPro" id="IPR019734">
    <property type="entry name" value="TPR_rpt"/>
</dbReference>
<feature type="signal peptide" evidence="3">
    <location>
        <begin position="1"/>
        <end position="23"/>
    </location>
</feature>
<keyword evidence="2" id="KW-0802">TPR repeat</keyword>
<evidence type="ECO:0000256" key="2">
    <source>
        <dbReference type="ARBA" id="ARBA00022803"/>
    </source>
</evidence>
<dbReference type="Gene3D" id="1.25.40.10">
    <property type="entry name" value="Tetratricopeptide repeat domain"/>
    <property type="match status" value="3"/>
</dbReference>
<protein>
    <submittedName>
        <fullName evidence="5">Tetratricopeptide repeat protein</fullName>
    </submittedName>
</protein>
<dbReference type="Pfam" id="PF14559">
    <property type="entry name" value="TPR_19"/>
    <property type="match status" value="1"/>
</dbReference>
<feature type="domain" description="Bacteriophage N4 adsorption protein A C-terminal" evidence="4">
    <location>
        <begin position="803"/>
        <end position="913"/>
    </location>
</feature>
<dbReference type="InterPro" id="IPR025137">
    <property type="entry name" value="NfrA_C"/>
</dbReference>
<dbReference type="KEGG" id="drg:H9K76_01470"/>
<organism evidence="5 6">
    <name type="scientific">Diaphorobacter ruginosibacter</name>
    <dbReference type="NCBI Taxonomy" id="1715720"/>
    <lineage>
        <taxon>Bacteria</taxon>
        <taxon>Pseudomonadati</taxon>
        <taxon>Pseudomonadota</taxon>
        <taxon>Betaproteobacteria</taxon>
        <taxon>Burkholderiales</taxon>
        <taxon>Comamonadaceae</taxon>
        <taxon>Diaphorobacter</taxon>
    </lineage>
</organism>
<dbReference type="PANTHER" id="PTHR44943:SF8">
    <property type="entry name" value="TPR REPEAT-CONTAINING PROTEIN MJ0263"/>
    <property type="match status" value="1"/>
</dbReference>
<evidence type="ECO:0000256" key="1">
    <source>
        <dbReference type="ARBA" id="ARBA00022737"/>
    </source>
</evidence>
<proteinExistence type="predicted"/>
<dbReference type="SUPFAM" id="SSF48452">
    <property type="entry name" value="TPR-like"/>
    <property type="match status" value="3"/>
</dbReference>
<dbReference type="EMBL" id="CP060714">
    <property type="protein sequence ID" value="QNN57594.1"/>
    <property type="molecule type" value="Genomic_DNA"/>
</dbReference>
<feature type="chain" id="PRO_5028930362" evidence="3">
    <location>
        <begin position="24"/>
        <end position="919"/>
    </location>
</feature>
<keyword evidence="1" id="KW-0677">Repeat</keyword>
<evidence type="ECO:0000313" key="5">
    <source>
        <dbReference type="EMBL" id="QNN57594.1"/>
    </source>
</evidence>
<dbReference type="Pfam" id="PF13283">
    <property type="entry name" value="NfrA_C"/>
    <property type="match status" value="1"/>
</dbReference>
<reference evidence="5 6" key="1">
    <citation type="submission" date="2020-08" db="EMBL/GenBank/DDBJ databases">
        <title>Genome sequence of Diaphorobacter ruginosibacter DSM 27467T.</title>
        <authorList>
            <person name="Hyun D.-W."/>
            <person name="Bae J.-W."/>
        </authorList>
    </citation>
    <scope>NUCLEOTIDE SEQUENCE [LARGE SCALE GENOMIC DNA]</scope>
    <source>
        <strain evidence="5 6">DSM 27467</strain>
    </source>
</reference>
<dbReference type="PANTHER" id="PTHR44943">
    <property type="entry name" value="CELLULOSE SYNTHASE OPERON PROTEIN C"/>
    <property type="match status" value="1"/>
</dbReference>
<accession>A0A7G9RPR9</accession>
<dbReference type="SMART" id="SM00028">
    <property type="entry name" value="TPR"/>
    <property type="match status" value="5"/>
</dbReference>
<dbReference type="AlphaFoldDB" id="A0A7G9RPR9"/>
<dbReference type="PROSITE" id="PS51257">
    <property type="entry name" value="PROKAR_LIPOPROTEIN"/>
    <property type="match status" value="1"/>
</dbReference>
<dbReference type="RefSeq" id="WP_187597842.1">
    <property type="nucleotide sequence ID" value="NZ_CP060714.1"/>
</dbReference>
<sequence length="919" mass="99745">MTTARLTGVAFAVALLACTGAHAAPLQPAEKQTASPTGERPLKGQAWRLAHQGFASFDAGRYAESERFARRALALRPDVLRLHMLLIYALQKQGRIEEALAAVAQAESAGLDASELARARSNLASGGDASGSEAFRKGFPIATQAFQDYNDQRYEAAAQGAEEAFRTDTSQGNWAMLWIASLEAQGRLQAAIDATDTAMELGAPNRSDLIARRQTLFKALSTEPAISAYQALNDNNTQRAVAMAREAVRLAPDTQSHRLLLLTALLLNGRIAEGEAAATDALRQDSEDTSTLVLRGYFRQRLQRTEQAARDFDEAIAQDWLDDEQRANLRLIAADAALASGDFARVKALMAPLDAGDKAVALRLRQADEAATPPKVLTSLNYPPPFQDCHDTPYGTACEMKPADAAGAASASTRAYAAYGRQDYQEAIAQARQAVEQAPDNATMQRLLTITLAAGNDAQQQEALARLDEDLAKSPQEASLLMQRAYLWQRRQAPDKALQDFRAARATGNAPPIVILDEAYALAATGDKTQAIRTFKQAIDDNDSGELELTPDQRYFTRGAIAGLSREWGASVSTSYRGARPAGSGLNGTPVTTASDSVFAMADVYWRPPMFLNSGKQVFEVYGRIANTLSGGSSTVRDQRVVDPCTGLPVDVTASRFKAASGLPTTIGSVGVRFTPSTDYALTFGLERRFLLGSATQSGSVTPGSDALRCQLSGRDPSRPGAPVVGNPQSIQFDTGASSGGWLGYVTWGFYRGTGLRFDVPSWFTMEGYLQGGYYREDLSADFWTRDQVTGATSERRRGKYRRDQWFANAELRVGRSFRMDSISDHLVIFPHIVAAADFQRQNYRARVPGFAGDMAVLGNGSTWSSGVGAGVSLRYAFREDHYNAARSYVDWTVQYRKNVGGGQADRAKGWFMSLSIWY</sequence>
<dbReference type="Proteomes" id="UP000515811">
    <property type="component" value="Chromosome"/>
</dbReference>
<dbReference type="Pfam" id="PF13432">
    <property type="entry name" value="TPR_16"/>
    <property type="match status" value="1"/>
</dbReference>
<evidence type="ECO:0000313" key="6">
    <source>
        <dbReference type="Proteomes" id="UP000515811"/>
    </source>
</evidence>